<dbReference type="Proteomes" id="UP000008711">
    <property type="component" value="Unassembled WGS sequence"/>
</dbReference>
<dbReference type="PANTHER" id="PTHR10779">
    <property type="entry name" value="DYNEIN LIGHT CHAIN ROADBLOCK"/>
    <property type="match status" value="1"/>
</dbReference>
<keyword evidence="2" id="KW-1133">Transmembrane helix</keyword>
<feature type="transmembrane region" description="Helical" evidence="2">
    <location>
        <begin position="6"/>
        <end position="24"/>
    </location>
</feature>
<dbReference type="Gene3D" id="3.30.450.30">
    <property type="entry name" value="Dynein light chain 2a, cytoplasmic"/>
    <property type="match status" value="1"/>
</dbReference>
<evidence type="ECO:0000256" key="2">
    <source>
        <dbReference type="SAM" id="Phobius"/>
    </source>
</evidence>
<organism evidence="4 5">
    <name type="scientific">Drosophila erecta</name>
    <name type="common">Fruit fly</name>
    <dbReference type="NCBI Taxonomy" id="7220"/>
    <lineage>
        <taxon>Eukaryota</taxon>
        <taxon>Metazoa</taxon>
        <taxon>Ecdysozoa</taxon>
        <taxon>Arthropoda</taxon>
        <taxon>Hexapoda</taxon>
        <taxon>Insecta</taxon>
        <taxon>Pterygota</taxon>
        <taxon>Neoptera</taxon>
        <taxon>Endopterygota</taxon>
        <taxon>Diptera</taxon>
        <taxon>Brachycera</taxon>
        <taxon>Muscomorpha</taxon>
        <taxon>Ephydroidea</taxon>
        <taxon>Drosophilidae</taxon>
        <taxon>Drosophila</taxon>
        <taxon>Sophophora</taxon>
    </lineage>
</organism>
<evidence type="ECO:0000259" key="3">
    <source>
        <dbReference type="SMART" id="SM00960"/>
    </source>
</evidence>
<keyword evidence="2" id="KW-0472">Membrane</keyword>
<dbReference type="AlphaFoldDB" id="B3NQK0"/>
<accession>B3NQK0</accession>
<evidence type="ECO:0000313" key="4">
    <source>
        <dbReference type="EMBL" id="EDV57003.2"/>
    </source>
</evidence>
<dbReference type="OrthoDB" id="9985637at2759"/>
<reference evidence="4 5" key="1">
    <citation type="journal article" date="2007" name="Nature">
        <title>Evolution of genes and genomes on the Drosophila phylogeny.</title>
        <authorList>
            <consortium name="Drosophila 12 Genomes Consortium"/>
            <person name="Clark A.G."/>
            <person name="Eisen M.B."/>
            <person name="Smith D.R."/>
            <person name="Bergman C.M."/>
            <person name="Oliver B."/>
            <person name="Markow T.A."/>
            <person name="Kaufman T.C."/>
            <person name="Kellis M."/>
            <person name="Gelbart W."/>
            <person name="Iyer V.N."/>
            <person name="Pollard D.A."/>
            <person name="Sackton T.B."/>
            <person name="Larracuente A.M."/>
            <person name="Singh N.D."/>
            <person name="Abad J.P."/>
            <person name="Abt D.N."/>
            <person name="Adryan B."/>
            <person name="Aguade M."/>
            <person name="Akashi H."/>
            <person name="Anderson W.W."/>
            <person name="Aquadro C.F."/>
            <person name="Ardell D.H."/>
            <person name="Arguello R."/>
            <person name="Artieri C.G."/>
            <person name="Barbash D.A."/>
            <person name="Barker D."/>
            <person name="Barsanti P."/>
            <person name="Batterham P."/>
            <person name="Batzoglou S."/>
            <person name="Begun D."/>
            <person name="Bhutkar A."/>
            <person name="Blanco E."/>
            <person name="Bosak S.A."/>
            <person name="Bradley R.K."/>
            <person name="Brand A.D."/>
            <person name="Brent M.R."/>
            <person name="Brooks A.N."/>
            <person name="Brown R.H."/>
            <person name="Butlin R.K."/>
            <person name="Caggese C."/>
            <person name="Calvi B.R."/>
            <person name="Bernardo de Carvalho A."/>
            <person name="Caspi A."/>
            <person name="Castrezana S."/>
            <person name="Celniker S.E."/>
            <person name="Chang J.L."/>
            <person name="Chapple C."/>
            <person name="Chatterji S."/>
            <person name="Chinwalla A."/>
            <person name="Civetta A."/>
            <person name="Clifton S.W."/>
            <person name="Comeron J.M."/>
            <person name="Costello J.C."/>
            <person name="Coyne J.A."/>
            <person name="Daub J."/>
            <person name="David R.G."/>
            <person name="Delcher A.L."/>
            <person name="Delehaunty K."/>
            <person name="Do C.B."/>
            <person name="Ebling H."/>
            <person name="Edwards K."/>
            <person name="Eickbush T."/>
            <person name="Evans J.D."/>
            <person name="Filipski A."/>
            <person name="Findeiss S."/>
            <person name="Freyhult E."/>
            <person name="Fulton L."/>
            <person name="Fulton R."/>
            <person name="Garcia A.C."/>
            <person name="Gardiner A."/>
            <person name="Garfield D.A."/>
            <person name="Garvin B.E."/>
            <person name="Gibson G."/>
            <person name="Gilbert D."/>
            <person name="Gnerre S."/>
            <person name="Godfrey J."/>
            <person name="Good R."/>
            <person name="Gotea V."/>
            <person name="Gravely B."/>
            <person name="Greenberg A.J."/>
            <person name="Griffiths-Jones S."/>
            <person name="Gross S."/>
            <person name="Guigo R."/>
            <person name="Gustafson E.A."/>
            <person name="Haerty W."/>
            <person name="Hahn M.W."/>
            <person name="Halligan D.L."/>
            <person name="Halpern A.L."/>
            <person name="Halter G.M."/>
            <person name="Han M.V."/>
            <person name="Heger A."/>
            <person name="Hillier L."/>
            <person name="Hinrichs A.S."/>
            <person name="Holmes I."/>
            <person name="Hoskins R.A."/>
            <person name="Hubisz M.J."/>
            <person name="Hultmark D."/>
            <person name="Huntley M.A."/>
            <person name="Jaffe D.B."/>
            <person name="Jagadeeshan S."/>
            <person name="Jeck W.R."/>
            <person name="Johnson J."/>
            <person name="Jones C.D."/>
            <person name="Jordan W.C."/>
            <person name="Karpen G.H."/>
            <person name="Kataoka E."/>
            <person name="Keightley P.D."/>
            <person name="Kheradpour P."/>
            <person name="Kirkness E.F."/>
            <person name="Koerich L.B."/>
            <person name="Kristiansen K."/>
            <person name="Kudrna D."/>
            <person name="Kulathinal R.J."/>
            <person name="Kumar S."/>
            <person name="Kwok R."/>
            <person name="Lander E."/>
            <person name="Langley C.H."/>
            <person name="Lapoint R."/>
            <person name="Lazzaro B.P."/>
            <person name="Lee S.J."/>
            <person name="Levesque L."/>
            <person name="Li R."/>
            <person name="Lin C.F."/>
            <person name="Lin M.F."/>
            <person name="Lindblad-Toh K."/>
            <person name="Llopart A."/>
            <person name="Long M."/>
            <person name="Low L."/>
            <person name="Lozovsky E."/>
            <person name="Lu J."/>
            <person name="Luo M."/>
            <person name="Machado C.A."/>
            <person name="Makalowski W."/>
            <person name="Marzo M."/>
            <person name="Matsuda M."/>
            <person name="Matzkin L."/>
            <person name="McAllister B."/>
            <person name="McBride C.S."/>
            <person name="McKernan B."/>
            <person name="McKernan K."/>
            <person name="Mendez-Lago M."/>
            <person name="Minx P."/>
            <person name="Mollenhauer M.U."/>
            <person name="Montooth K."/>
            <person name="Mount S.M."/>
            <person name="Mu X."/>
            <person name="Myers E."/>
            <person name="Negre B."/>
            <person name="Newfeld S."/>
            <person name="Nielsen R."/>
            <person name="Noor M.A."/>
            <person name="O'Grady P."/>
            <person name="Pachter L."/>
            <person name="Papaceit M."/>
            <person name="Parisi M.J."/>
            <person name="Parisi M."/>
            <person name="Parts L."/>
            <person name="Pedersen J.S."/>
            <person name="Pesole G."/>
            <person name="Phillippy A.M."/>
            <person name="Ponting C.P."/>
            <person name="Pop M."/>
            <person name="Porcelli D."/>
            <person name="Powell J.R."/>
            <person name="Prohaska S."/>
            <person name="Pruitt K."/>
            <person name="Puig M."/>
            <person name="Quesneville H."/>
            <person name="Ram K.R."/>
            <person name="Rand D."/>
            <person name="Rasmussen M.D."/>
            <person name="Reed L.K."/>
            <person name="Reenan R."/>
            <person name="Reily A."/>
            <person name="Remington K.A."/>
            <person name="Rieger T.T."/>
            <person name="Ritchie M.G."/>
            <person name="Robin C."/>
            <person name="Rogers Y.H."/>
            <person name="Rohde C."/>
            <person name="Rozas J."/>
            <person name="Rubenfield M.J."/>
            <person name="Ruiz A."/>
            <person name="Russo S."/>
            <person name="Salzberg S.L."/>
            <person name="Sanchez-Gracia A."/>
            <person name="Saranga D.J."/>
            <person name="Sato H."/>
            <person name="Schaeffer S.W."/>
            <person name="Schatz M.C."/>
            <person name="Schlenke T."/>
            <person name="Schwartz R."/>
            <person name="Segarra C."/>
            <person name="Singh R.S."/>
            <person name="Sirot L."/>
            <person name="Sirota M."/>
            <person name="Sisneros N.B."/>
            <person name="Smith C.D."/>
            <person name="Smith T.F."/>
            <person name="Spieth J."/>
            <person name="Stage D.E."/>
            <person name="Stark A."/>
            <person name="Stephan W."/>
            <person name="Strausberg R.L."/>
            <person name="Strempel S."/>
            <person name="Sturgill D."/>
            <person name="Sutton G."/>
            <person name="Sutton G.G."/>
            <person name="Tao W."/>
            <person name="Teichmann S."/>
            <person name="Tobari Y.N."/>
            <person name="Tomimura Y."/>
            <person name="Tsolas J.M."/>
            <person name="Valente V.L."/>
            <person name="Venter E."/>
            <person name="Venter J.C."/>
            <person name="Vicario S."/>
            <person name="Vieira F.G."/>
            <person name="Vilella A.J."/>
            <person name="Villasante A."/>
            <person name="Walenz B."/>
            <person name="Wang J."/>
            <person name="Wasserman M."/>
            <person name="Watts T."/>
            <person name="Wilson D."/>
            <person name="Wilson R.K."/>
            <person name="Wing R.A."/>
            <person name="Wolfner M.F."/>
            <person name="Wong A."/>
            <person name="Wong G.K."/>
            <person name="Wu C.I."/>
            <person name="Wu G."/>
            <person name="Yamamoto D."/>
            <person name="Yang H.P."/>
            <person name="Yang S.P."/>
            <person name="Yorke J.A."/>
            <person name="Yoshida K."/>
            <person name="Zdobnov E."/>
            <person name="Zhang P."/>
            <person name="Zhang Y."/>
            <person name="Zimin A.V."/>
            <person name="Baldwin J."/>
            <person name="Abdouelleil A."/>
            <person name="Abdulkadir J."/>
            <person name="Abebe A."/>
            <person name="Abera B."/>
            <person name="Abreu J."/>
            <person name="Acer S.C."/>
            <person name="Aftuck L."/>
            <person name="Alexander A."/>
            <person name="An P."/>
            <person name="Anderson E."/>
            <person name="Anderson S."/>
            <person name="Arachi H."/>
            <person name="Azer M."/>
            <person name="Bachantsang P."/>
            <person name="Barry A."/>
            <person name="Bayul T."/>
            <person name="Berlin A."/>
            <person name="Bessette D."/>
            <person name="Bloom T."/>
            <person name="Blye J."/>
            <person name="Boguslavskiy L."/>
            <person name="Bonnet C."/>
            <person name="Boukhgalter B."/>
            <person name="Bourzgui I."/>
            <person name="Brown A."/>
            <person name="Cahill P."/>
            <person name="Channer S."/>
            <person name="Cheshatsang Y."/>
            <person name="Chuda L."/>
            <person name="Citroen M."/>
            <person name="Collymore A."/>
            <person name="Cooke P."/>
            <person name="Costello M."/>
            <person name="D'Aco K."/>
            <person name="Daza R."/>
            <person name="De Haan G."/>
            <person name="DeGray S."/>
            <person name="DeMaso C."/>
            <person name="Dhargay N."/>
            <person name="Dooley K."/>
            <person name="Dooley E."/>
            <person name="Doricent M."/>
            <person name="Dorje P."/>
            <person name="Dorjee K."/>
            <person name="Dupes A."/>
            <person name="Elong R."/>
            <person name="Falk J."/>
            <person name="Farina A."/>
            <person name="Faro S."/>
            <person name="Ferguson D."/>
            <person name="Fisher S."/>
            <person name="Foley C.D."/>
            <person name="Franke A."/>
            <person name="Friedrich D."/>
            <person name="Gadbois L."/>
            <person name="Gearin G."/>
            <person name="Gearin C.R."/>
            <person name="Giannoukos G."/>
            <person name="Goode T."/>
            <person name="Graham J."/>
            <person name="Grandbois E."/>
            <person name="Grewal S."/>
            <person name="Gyaltsen K."/>
            <person name="Hafez N."/>
            <person name="Hagos B."/>
            <person name="Hall J."/>
            <person name="Henson C."/>
            <person name="Hollinger A."/>
            <person name="Honan T."/>
            <person name="Huard M.D."/>
            <person name="Hughes L."/>
            <person name="Hurhula B."/>
            <person name="Husby M.E."/>
            <person name="Kamat A."/>
            <person name="Kanga B."/>
            <person name="Kashin S."/>
            <person name="Khazanovich D."/>
            <person name="Kisner P."/>
            <person name="Lance K."/>
            <person name="Lara M."/>
            <person name="Lee W."/>
            <person name="Lennon N."/>
            <person name="Letendre F."/>
            <person name="LeVine R."/>
            <person name="Lipovsky A."/>
            <person name="Liu X."/>
            <person name="Liu J."/>
            <person name="Liu S."/>
            <person name="Lokyitsang T."/>
            <person name="Lokyitsang Y."/>
            <person name="Lubonja R."/>
            <person name="Lui A."/>
            <person name="MacDonald P."/>
            <person name="Magnisalis V."/>
            <person name="Maru K."/>
            <person name="Matthews C."/>
            <person name="McCusker W."/>
            <person name="McDonough S."/>
            <person name="Mehta T."/>
            <person name="Meldrim J."/>
            <person name="Meneus L."/>
            <person name="Mihai O."/>
            <person name="Mihalev A."/>
            <person name="Mihova T."/>
            <person name="Mittelman R."/>
            <person name="Mlenga V."/>
            <person name="Montmayeur A."/>
            <person name="Mulrain L."/>
            <person name="Navidi A."/>
            <person name="Naylor J."/>
            <person name="Negash T."/>
            <person name="Nguyen T."/>
            <person name="Nguyen N."/>
            <person name="Nicol R."/>
            <person name="Norbu C."/>
            <person name="Norbu N."/>
            <person name="Novod N."/>
            <person name="O'Neill B."/>
            <person name="Osman S."/>
            <person name="Markiewicz E."/>
            <person name="Oyono O.L."/>
            <person name="Patti C."/>
            <person name="Phunkhang P."/>
            <person name="Pierre F."/>
            <person name="Priest M."/>
            <person name="Raghuraman S."/>
            <person name="Rege F."/>
            <person name="Reyes R."/>
            <person name="Rise C."/>
            <person name="Rogov P."/>
            <person name="Ross K."/>
            <person name="Ryan E."/>
            <person name="Settipalli S."/>
            <person name="Shea T."/>
            <person name="Sherpa N."/>
            <person name="Shi L."/>
            <person name="Shih D."/>
            <person name="Sparrow T."/>
            <person name="Spaulding J."/>
            <person name="Stalker J."/>
            <person name="Stange-Thomann N."/>
            <person name="Stavropoulos S."/>
            <person name="Stone C."/>
            <person name="Strader C."/>
            <person name="Tesfaye S."/>
            <person name="Thomson T."/>
            <person name="Thoulutsang Y."/>
            <person name="Thoulutsang D."/>
            <person name="Topham K."/>
            <person name="Topping I."/>
            <person name="Tsamla T."/>
            <person name="Vassiliev H."/>
            <person name="Vo A."/>
            <person name="Wangchuk T."/>
            <person name="Wangdi T."/>
            <person name="Weiand M."/>
            <person name="Wilkinson J."/>
            <person name="Wilson A."/>
            <person name="Yadav S."/>
            <person name="Young G."/>
            <person name="Yu Q."/>
            <person name="Zembek L."/>
            <person name="Zhong D."/>
            <person name="Zimmer A."/>
            <person name="Zwirko Z."/>
            <person name="Jaffe D.B."/>
            <person name="Alvarez P."/>
            <person name="Brockman W."/>
            <person name="Butler J."/>
            <person name="Chin C."/>
            <person name="Gnerre S."/>
            <person name="Grabherr M."/>
            <person name="Kleber M."/>
            <person name="Mauceli E."/>
            <person name="MacCallum I."/>
        </authorList>
    </citation>
    <scope>NUCLEOTIDE SEQUENCE [LARGE SCALE GENOMIC DNA]</scope>
    <source>
        <strain evidence="4 5">TSC#14021-0224.01</strain>
    </source>
</reference>
<name>B3NQK0_DROER</name>
<dbReference type="eggNOG" id="KOG4115">
    <property type="taxonomic scope" value="Eukaryota"/>
</dbReference>
<dbReference type="Pfam" id="PF03259">
    <property type="entry name" value="Robl_LC7"/>
    <property type="match status" value="1"/>
</dbReference>
<dbReference type="EMBL" id="CH954179">
    <property type="protein sequence ID" value="EDV57003.2"/>
    <property type="molecule type" value="Genomic_DNA"/>
</dbReference>
<sequence length="159" mass="18321">MECNWRSFFVGFCHLGVLGVMIKLRKSKMSKTSRISTTENLRRTTTQVVKKAVTRSRSYDGDAFVNLFAHRGARDIMILDSHGVPLRSTCSQRRTFLFVSNLKPLLFMARNVVRDLDPSNDITFMRIRSNMGEIHMTLGSDFILIIVQKLRRFRSSSMP</sequence>
<reference evidence="4 5" key="2">
    <citation type="journal article" date="2008" name="Bioinformatics">
        <title>Assembly reconciliation.</title>
        <authorList>
            <person name="Zimin A.V."/>
            <person name="Smith D.R."/>
            <person name="Sutton G."/>
            <person name="Yorke J.A."/>
        </authorList>
    </citation>
    <scope>NUCLEOTIDE SEQUENCE [LARGE SCALE GENOMIC DNA]</scope>
    <source>
        <strain evidence="4 5">TSC#14021-0224.01</strain>
    </source>
</reference>
<feature type="domain" description="Roadblock/LAMTOR2" evidence="3">
    <location>
        <begin position="60"/>
        <end position="148"/>
    </location>
</feature>
<dbReference type="InterPro" id="IPR004942">
    <property type="entry name" value="Roadblock/LAMTOR2_dom"/>
</dbReference>
<evidence type="ECO:0000256" key="1">
    <source>
        <dbReference type="ARBA" id="ARBA00007191"/>
    </source>
</evidence>
<comment type="similarity">
    <text evidence="1">Belongs to the GAMAD family.</text>
</comment>
<keyword evidence="2" id="KW-0812">Transmembrane</keyword>
<dbReference type="HOGENOM" id="CLU_157486_0_0_1"/>
<dbReference type="SUPFAM" id="SSF103196">
    <property type="entry name" value="Roadblock/LC7 domain"/>
    <property type="match status" value="1"/>
</dbReference>
<protein>
    <recommendedName>
        <fullName evidence="3">Roadblock/LAMTOR2 domain-containing protein</fullName>
    </recommendedName>
</protein>
<dbReference type="SMART" id="SM00960">
    <property type="entry name" value="Robl_LC7"/>
    <property type="match status" value="1"/>
</dbReference>
<proteinExistence type="inferred from homology"/>
<evidence type="ECO:0000313" key="5">
    <source>
        <dbReference type="Proteomes" id="UP000008711"/>
    </source>
</evidence>
<keyword evidence="5" id="KW-1185">Reference proteome</keyword>
<gene>
    <name evidence="4" type="primary">Dere\GG22968</name>
    <name evidence="4" type="synonym">dere_GLEANR_7649</name>
    <name evidence="4" type="synonym">GG22968</name>
    <name evidence="4" type="ORF">Dere_GG22968</name>
</gene>